<feature type="region of interest" description="Disordered" evidence="1">
    <location>
        <begin position="306"/>
        <end position="341"/>
    </location>
</feature>
<evidence type="ECO:0000256" key="1">
    <source>
        <dbReference type="SAM" id="MobiDB-lite"/>
    </source>
</evidence>
<dbReference type="OrthoDB" id="74314at2759"/>
<dbReference type="InterPro" id="IPR011524">
    <property type="entry name" value="SARAH_dom"/>
</dbReference>
<dbReference type="Pfam" id="PF16517">
    <property type="entry name" value="Nore1-SARAH"/>
    <property type="match status" value="1"/>
</dbReference>
<organism evidence="3 4">
    <name type="scientific">Macrostomum lignano</name>
    <dbReference type="NCBI Taxonomy" id="282301"/>
    <lineage>
        <taxon>Eukaryota</taxon>
        <taxon>Metazoa</taxon>
        <taxon>Spiralia</taxon>
        <taxon>Lophotrochozoa</taxon>
        <taxon>Platyhelminthes</taxon>
        <taxon>Rhabditophora</taxon>
        <taxon>Macrostomorpha</taxon>
        <taxon>Macrostomida</taxon>
        <taxon>Macrostomidae</taxon>
        <taxon>Macrostomum</taxon>
    </lineage>
</organism>
<dbReference type="Pfam" id="PF00788">
    <property type="entry name" value="RA"/>
    <property type="match status" value="1"/>
</dbReference>
<evidence type="ECO:0000313" key="3">
    <source>
        <dbReference type="EMBL" id="PAA56792.1"/>
    </source>
</evidence>
<feature type="compositionally biased region" description="Polar residues" evidence="1">
    <location>
        <begin position="399"/>
        <end position="410"/>
    </location>
</feature>
<accession>A0A267E7X5</accession>
<feature type="compositionally biased region" description="Low complexity" evidence="1">
    <location>
        <begin position="26"/>
        <end position="49"/>
    </location>
</feature>
<dbReference type="GO" id="GO:0007165">
    <property type="term" value="P:signal transduction"/>
    <property type="evidence" value="ECO:0007669"/>
    <property type="project" value="InterPro"/>
</dbReference>
<dbReference type="EMBL" id="NIVC01002572">
    <property type="protein sequence ID" value="PAA56792.1"/>
    <property type="molecule type" value="Genomic_DNA"/>
</dbReference>
<dbReference type="CDD" id="cd21885">
    <property type="entry name" value="SARAH_RASSF1-like"/>
    <property type="match status" value="1"/>
</dbReference>
<dbReference type="PROSITE" id="PS50951">
    <property type="entry name" value="SARAH"/>
    <property type="match status" value="1"/>
</dbReference>
<name>A0A267E7X5_9PLAT</name>
<evidence type="ECO:0000313" key="4">
    <source>
        <dbReference type="Proteomes" id="UP000215902"/>
    </source>
</evidence>
<feature type="region of interest" description="Disordered" evidence="1">
    <location>
        <begin position="224"/>
        <end position="246"/>
    </location>
</feature>
<feature type="compositionally biased region" description="Low complexity" evidence="1">
    <location>
        <begin position="275"/>
        <end position="289"/>
    </location>
</feature>
<dbReference type="PANTHER" id="PTHR22738:SF10">
    <property type="entry name" value="RAS ASSOCIATION DOMAIN-CONTAINING PROTEIN 1 HOMOLOG"/>
    <property type="match status" value="1"/>
</dbReference>
<feature type="compositionally biased region" description="Low complexity" evidence="1">
    <location>
        <begin position="421"/>
        <end position="438"/>
    </location>
</feature>
<feature type="region of interest" description="Disordered" evidence="1">
    <location>
        <begin position="1"/>
        <end position="49"/>
    </location>
</feature>
<dbReference type="Gene3D" id="3.10.20.90">
    <property type="entry name" value="Phosphatidylinositol 3-kinase Catalytic Subunit, Chain A, domain 1"/>
    <property type="match status" value="1"/>
</dbReference>
<evidence type="ECO:0000259" key="2">
    <source>
        <dbReference type="PROSITE" id="PS50951"/>
    </source>
</evidence>
<dbReference type="PANTHER" id="PTHR22738">
    <property type="entry name" value="RASSF"/>
    <property type="match status" value="1"/>
</dbReference>
<dbReference type="Gene3D" id="1.20.5.110">
    <property type="match status" value="1"/>
</dbReference>
<dbReference type="InterPro" id="IPR029071">
    <property type="entry name" value="Ubiquitin-like_domsf"/>
</dbReference>
<feature type="region of interest" description="Disordered" evidence="1">
    <location>
        <begin position="270"/>
        <end position="289"/>
    </location>
</feature>
<feature type="compositionally biased region" description="Low complexity" evidence="1">
    <location>
        <begin position="500"/>
        <end position="513"/>
    </location>
</feature>
<feature type="region of interest" description="Disordered" evidence="1">
    <location>
        <begin position="353"/>
        <end position="528"/>
    </location>
</feature>
<feature type="domain" description="SARAH" evidence="2">
    <location>
        <begin position="736"/>
        <end position="783"/>
    </location>
</feature>
<feature type="compositionally biased region" description="Basic residues" evidence="1">
    <location>
        <begin position="8"/>
        <end position="25"/>
    </location>
</feature>
<gene>
    <name evidence="3" type="ORF">BOX15_Mlig019327g3</name>
</gene>
<dbReference type="STRING" id="282301.A0A267E7X5"/>
<dbReference type="SUPFAM" id="SSF54236">
    <property type="entry name" value="Ubiquitin-like"/>
    <property type="match status" value="1"/>
</dbReference>
<dbReference type="Proteomes" id="UP000215902">
    <property type="component" value="Unassembled WGS sequence"/>
</dbReference>
<feature type="region of interest" description="Disordered" evidence="1">
    <location>
        <begin position="100"/>
        <end position="150"/>
    </location>
</feature>
<feature type="compositionally biased region" description="Acidic residues" evidence="1">
    <location>
        <begin position="514"/>
        <end position="526"/>
    </location>
</feature>
<dbReference type="InterPro" id="IPR000159">
    <property type="entry name" value="RA_dom"/>
</dbReference>
<protein>
    <recommendedName>
        <fullName evidence="2">SARAH domain-containing protein</fullName>
    </recommendedName>
</protein>
<keyword evidence="4" id="KW-1185">Reference proteome</keyword>
<proteinExistence type="predicted"/>
<dbReference type="AlphaFoldDB" id="A0A267E7X5"/>
<feature type="compositionally biased region" description="Basic and acidic residues" evidence="1">
    <location>
        <begin position="122"/>
        <end position="131"/>
    </location>
</feature>
<feature type="compositionally biased region" description="Low complexity" evidence="1">
    <location>
        <begin position="450"/>
        <end position="487"/>
    </location>
</feature>
<reference evidence="3 4" key="1">
    <citation type="submission" date="2017-06" db="EMBL/GenBank/DDBJ databases">
        <title>A platform for efficient transgenesis in Macrostomum lignano, a flatworm model organism for stem cell research.</title>
        <authorList>
            <person name="Berezikov E."/>
        </authorList>
    </citation>
    <scope>NUCLEOTIDE SEQUENCE [LARGE SCALE GENOMIC DNA]</scope>
    <source>
        <strain evidence="3">DV1</strain>
        <tissue evidence="3">Whole organism</tissue>
    </source>
</reference>
<sequence length="795" mass="88146">MQDSNNKQCRHQHHQHRHHQHHHHGQSQSSSQQPQQQKQSNQQLSQSQSHLQFDRFFDFDFASSSTGTGTAVVKPSVRKKCPTSAATSCFNNNNKRNLAASDSASGGAEPSSVSISAAQPDNCHRHSDIHLHRPPNKAKQAQQQQEEESDCIALRRSFSQIAQRSRPNSCAIKLRSYSQSQSQSSAFDGAADAAAPDPFAYQDRYPYNSSACGGDSNFNKRMSAANNSRRSSRIKLPSTRAESRDEGNFFYPADSLKLYGHAQLVNCELDDESDSGASSLPSSNGSTLNSSCASIDLVRCNRTAFEAASSGSPQHRRISSSEDQPAASQHPQPHHQHPTQQPHLLAEFSKFKNDSGTFTDSEMSPEFRGCTPDKDATPTKQQQQAEESPEPPGDLSDASIKSRSTLNSIVTVIERTRRRSSSGQQQPQQQLVLLPDSDSNGESDGEEGGSPRCQLRRSQQQSKQSGQKQRKQQPQPQQSSGDRSSSSTLDGDEEVPASPTSPEEAGAATAASAEDFDDKDGAESEASDLTSISAAGAWDYSLIRSQLQYEFNTWDRPAIRTFGIRVREIQCPPSETVIAGWTDEELLARVRQLGRLRGAAVRLNPATRQFSGRVRVHVNLIRPIRLGRSELPQLVPRGQSRLLQITSAVRSQEVVQALLTALQVKEQAYKFALYEHSIEGDKSVTFRRLHPTESPLALVLSWLHGTSAVADGSSEDDGSSVFERKKIVLQENDSGLVNWSAFSVPELSNFLHILQREESEYRESIQLKYLLVKREMRRRLRQLDKQKQALEEDWP</sequence>
<dbReference type="InterPro" id="IPR033614">
    <property type="entry name" value="RASSF1-6"/>
</dbReference>
<comment type="caution">
    <text evidence="3">The sequence shown here is derived from an EMBL/GenBank/DDBJ whole genome shotgun (WGS) entry which is preliminary data.</text>
</comment>